<dbReference type="InterPro" id="IPR008979">
    <property type="entry name" value="Galactose-bd-like_sf"/>
</dbReference>
<evidence type="ECO:0000259" key="2">
    <source>
        <dbReference type="PROSITE" id="PS50022"/>
    </source>
</evidence>
<dbReference type="InterPro" id="IPR000421">
    <property type="entry name" value="FA58C"/>
</dbReference>
<dbReference type="OrthoDB" id="9256254at2"/>
<dbReference type="RefSeq" id="WP_101533803.1">
    <property type="nucleotide sequence ID" value="NZ_PKUQ01000017.1"/>
</dbReference>
<feature type="transmembrane region" description="Helical" evidence="1">
    <location>
        <begin position="396"/>
        <end position="414"/>
    </location>
</feature>
<dbReference type="Gene3D" id="2.60.120.260">
    <property type="entry name" value="Galactose-binding domain-like"/>
    <property type="match status" value="1"/>
</dbReference>
<sequence length="698" mass="78890">MFGMREFSYQWKNQDTSSKFLIITSLLLVIFAYLPTLQFDYVAQDQWRAFRYSTDAQSSIDRLKQCSSMIRGFYIQTGRPLVWPTECLEHAFVEQISDFRLLRALSLAVIVFTVAYFALILVKFTDNLVSAFVVSAVFVTSPAYSFMYLQGWPALMVLLSIVLSGASYKYLSEIDSWVLGNYKTYIKSAILFLSACMIYPAFAFIVLPLLLINFATNIKLTILKRIIELVFSLFFYALISFIYYGITKIVIFILFLTKGDLPDLGNYKFTAQLSLGSIIDRIEEITLYFYTMSPFNSPSIHGMTLIIVATFILSVIISYFSQNSFKNYFVITIHTATLFITIYLVLLASTSPWLFSKMDHLATRHVISFYLFFSFSIVYLMSKLILLLPIKSSHRVFFLPVLFILFPITLTQNSNSFLEVVTTRSEIEALRLGVNRWIEEKGWSKNRFILVVRPEMHRPIGVASLINNEKFSTENAVLASSHNPVSIPWMLNAVFRETTNIPNFNLVDCGFDTALCVGSALVRPNNVVLAYTDGHETINAPIQPYVMNLSKLTSKPKNPTITIAKTPTISATSTLNNYGPEGLLAQKSPGWHAEKNPKYPQLLSIDLSEVKSFSTISFLPQAPTLTARSAKSIHVKVSKNGKSWIDMGNTDDICLANAPGGWHTLKLPNQVAARFLEIEILSNCGDPEYLTLRGLKIE</sequence>
<keyword evidence="1" id="KW-1133">Transmembrane helix</keyword>
<keyword evidence="4" id="KW-1185">Reference proteome</keyword>
<feature type="transmembrane region" description="Helical" evidence="1">
    <location>
        <begin position="191"/>
        <end position="212"/>
    </location>
</feature>
<dbReference type="AlphaFoldDB" id="A0A2N5XRW8"/>
<evidence type="ECO:0000313" key="4">
    <source>
        <dbReference type="Proteomes" id="UP000234881"/>
    </source>
</evidence>
<feature type="domain" description="F5/8 type C" evidence="2">
    <location>
        <begin position="556"/>
        <end position="698"/>
    </location>
</feature>
<feature type="transmembrane region" description="Helical" evidence="1">
    <location>
        <begin position="328"/>
        <end position="355"/>
    </location>
</feature>
<accession>A0A2N5XRW8</accession>
<gene>
    <name evidence="3" type="ORF">C0081_10605</name>
</gene>
<feature type="transmembrane region" description="Helical" evidence="1">
    <location>
        <begin position="300"/>
        <end position="321"/>
    </location>
</feature>
<feature type="transmembrane region" description="Helical" evidence="1">
    <location>
        <begin position="233"/>
        <end position="256"/>
    </location>
</feature>
<organism evidence="3 4">
    <name type="scientific">Cohaesibacter celericrescens</name>
    <dbReference type="NCBI Taxonomy" id="2067669"/>
    <lineage>
        <taxon>Bacteria</taxon>
        <taxon>Pseudomonadati</taxon>
        <taxon>Pseudomonadota</taxon>
        <taxon>Alphaproteobacteria</taxon>
        <taxon>Hyphomicrobiales</taxon>
        <taxon>Cohaesibacteraceae</taxon>
    </lineage>
</organism>
<dbReference type="Proteomes" id="UP000234881">
    <property type="component" value="Unassembled WGS sequence"/>
</dbReference>
<keyword evidence="1" id="KW-0812">Transmembrane</keyword>
<dbReference type="EMBL" id="PKUQ01000017">
    <property type="protein sequence ID" value="PLW77266.1"/>
    <property type="molecule type" value="Genomic_DNA"/>
</dbReference>
<proteinExistence type="predicted"/>
<protein>
    <recommendedName>
        <fullName evidence="2">F5/8 type C domain-containing protein</fullName>
    </recommendedName>
</protein>
<comment type="caution">
    <text evidence="3">The sequence shown here is derived from an EMBL/GenBank/DDBJ whole genome shotgun (WGS) entry which is preliminary data.</text>
</comment>
<name>A0A2N5XRW8_9HYPH</name>
<feature type="transmembrane region" description="Helical" evidence="1">
    <location>
        <begin position="128"/>
        <end position="147"/>
    </location>
</feature>
<evidence type="ECO:0000313" key="3">
    <source>
        <dbReference type="EMBL" id="PLW77266.1"/>
    </source>
</evidence>
<dbReference type="PROSITE" id="PS50022">
    <property type="entry name" value="FA58C_3"/>
    <property type="match status" value="1"/>
</dbReference>
<feature type="transmembrane region" description="Helical" evidence="1">
    <location>
        <begin position="20"/>
        <end position="43"/>
    </location>
</feature>
<dbReference type="SUPFAM" id="SSF49785">
    <property type="entry name" value="Galactose-binding domain-like"/>
    <property type="match status" value="1"/>
</dbReference>
<feature type="transmembrane region" description="Helical" evidence="1">
    <location>
        <begin position="101"/>
        <end position="122"/>
    </location>
</feature>
<keyword evidence="1" id="KW-0472">Membrane</keyword>
<reference evidence="3 4" key="1">
    <citation type="submission" date="2018-01" db="EMBL/GenBank/DDBJ databases">
        <title>The draft genome sequence of Cohaesibacter sp. H1304.</title>
        <authorList>
            <person name="Wang N.-N."/>
            <person name="Du Z.-J."/>
        </authorList>
    </citation>
    <scope>NUCLEOTIDE SEQUENCE [LARGE SCALE GENOMIC DNA]</scope>
    <source>
        <strain evidence="3 4">H1304</strain>
    </source>
</reference>
<feature type="transmembrane region" description="Helical" evidence="1">
    <location>
        <begin position="367"/>
        <end position="389"/>
    </location>
</feature>
<dbReference type="Pfam" id="PF00754">
    <property type="entry name" value="F5_F8_type_C"/>
    <property type="match status" value="1"/>
</dbReference>
<evidence type="ECO:0000256" key="1">
    <source>
        <dbReference type="SAM" id="Phobius"/>
    </source>
</evidence>